<dbReference type="EMBL" id="JBHUEQ010000039">
    <property type="protein sequence ID" value="MFD1747465.1"/>
    <property type="molecule type" value="Genomic_DNA"/>
</dbReference>
<keyword evidence="3" id="KW-1185">Reference proteome</keyword>
<dbReference type="InterPro" id="IPR029058">
    <property type="entry name" value="AB_hydrolase_fold"/>
</dbReference>
<comment type="caution">
    <text evidence="2">The sequence shown here is derived from an EMBL/GenBank/DDBJ whole genome shotgun (WGS) entry which is preliminary data.</text>
</comment>
<feature type="domain" description="Serine aminopeptidase S33" evidence="1">
    <location>
        <begin position="49"/>
        <end position="301"/>
    </location>
</feature>
<organism evidence="2 3">
    <name type="scientific">Rhizobium helianthi</name>
    <dbReference type="NCBI Taxonomy" id="1132695"/>
    <lineage>
        <taxon>Bacteria</taxon>
        <taxon>Pseudomonadati</taxon>
        <taxon>Pseudomonadota</taxon>
        <taxon>Alphaproteobacteria</taxon>
        <taxon>Hyphomicrobiales</taxon>
        <taxon>Rhizobiaceae</taxon>
        <taxon>Rhizobium/Agrobacterium group</taxon>
        <taxon>Rhizobium</taxon>
    </lineage>
</organism>
<sequence length="336" mass="36774">MSEAAISNSEILYSSPGNPVPENCTAGFFEGFGGTKLRYGIFRSDISPALGTVVLLQGRNEFIEKYFETIRDLNAMGLWVATFDLRGQGGSHRLLKNQRKGHVRRFSDYQQDLEIFLRDIVLPDTRLPFFVLAHSTGALVALASAPRLNNRIDRMALAAPFVGLSGQTLSESSIRKLAGGLSSLGLGGVSMGKDQSARPFHNNPLTSDKNRFARNAALIDARPDLTIGPPTARWLHECLSVAAVVSQQAHLTRITIPTLLLAPMLDGIVPYLAQEQLARNFRAGQLITITGARHELFQERDIYRAQALAAIAAFIPGTDPLVNFQETAAQRFDCDI</sequence>
<dbReference type="SUPFAM" id="SSF53474">
    <property type="entry name" value="alpha/beta-Hydrolases"/>
    <property type="match status" value="1"/>
</dbReference>
<evidence type="ECO:0000313" key="3">
    <source>
        <dbReference type="Proteomes" id="UP001597322"/>
    </source>
</evidence>
<dbReference type="GO" id="GO:0016787">
    <property type="term" value="F:hydrolase activity"/>
    <property type="evidence" value="ECO:0007669"/>
    <property type="project" value="UniProtKB-KW"/>
</dbReference>
<dbReference type="RefSeq" id="WP_377405094.1">
    <property type="nucleotide sequence ID" value="NZ_JBHUEQ010000039.1"/>
</dbReference>
<protein>
    <submittedName>
        <fullName evidence="2">Alpha/beta fold hydrolase</fullName>
    </submittedName>
</protein>
<dbReference type="InterPro" id="IPR051044">
    <property type="entry name" value="MAG_DAG_Lipase"/>
</dbReference>
<name>A0ABW4MAD4_9HYPH</name>
<gene>
    <name evidence="2" type="ORF">ACFSE1_18505</name>
</gene>
<dbReference type="PANTHER" id="PTHR11614">
    <property type="entry name" value="PHOSPHOLIPASE-RELATED"/>
    <property type="match status" value="1"/>
</dbReference>
<reference evidence="3" key="1">
    <citation type="journal article" date="2019" name="Int. J. Syst. Evol. Microbiol.">
        <title>The Global Catalogue of Microorganisms (GCM) 10K type strain sequencing project: providing services to taxonomists for standard genome sequencing and annotation.</title>
        <authorList>
            <consortium name="The Broad Institute Genomics Platform"/>
            <consortium name="The Broad Institute Genome Sequencing Center for Infectious Disease"/>
            <person name="Wu L."/>
            <person name="Ma J."/>
        </authorList>
    </citation>
    <scope>NUCLEOTIDE SEQUENCE [LARGE SCALE GENOMIC DNA]</scope>
    <source>
        <strain evidence="3">CG52</strain>
    </source>
</reference>
<dbReference type="Proteomes" id="UP001597322">
    <property type="component" value="Unassembled WGS sequence"/>
</dbReference>
<keyword evidence="2" id="KW-0378">Hydrolase</keyword>
<dbReference type="Gene3D" id="3.40.50.1820">
    <property type="entry name" value="alpha/beta hydrolase"/>
    <property type="match status" value="1"/>
</dbReference>
<dbReference type="Pfam" id="PF12146">
    <property type="entry name" value="Hydrolase_4"/>
    <property type="match status" value="1"/>
</dbReference>
<evidence type="ECO:0000313" key="2">
    <source>
        <dbReference type="EMBL" id="MFD1747465.1"/>
    </source>
</evidence>
<proteinExistence type="predicted"/>
<accession>A0ABW4MAD4</accession>
<dbReference type="InterPro" id="IPR022742">
    <property type="entry name" value="Hydrolase_4"/>
</dbReference>
<evidence type="ECO:0000259" key="1">
    <source>
        <dbReference type="Pfam" id="PF12146"/>
    </source>
</evidence>